<dbReference type="EMBL" id="CP052758">
    <property type="protein sequence ID" value="QJW38741.1"/>
    <property type="molecule type" value="Genomic_DNA"/>
</dbReference>
<keyword evidence="1" id="KW-1133">Transmembrane helix</keyword>
<dbReference type="KEGG" id="cprt:FIC82_020365"/>
<evidence type="ECO:0000256" key="1">
    <source>
        <dbReference type="SAM" id="Phobius"/>
    </source>
</evidence>
<proteinExistence type="predicted"/>
<reference evidence="3" key="1">
    <citation type="journal article" date="2022" name="Int. J. Syst. Evol. Microbiol.">
        <title>Cellulosimicrobium protaetiae sp. nov., isolated from the gut of the larva of Protaetia brevitarsis seulensis.</title>
        <authorList>
            <person name="Le Han H."/>
            <person name="Nguyen T.T.H."/>
            <person name="Li Z."/>
            <person name="Shin N.R."/>
            <person name="Kim S.G."/>
        </authorList>
    </citation>
    <scope>NUCLEOTIDE SEQUENCE [LARGE SCALE GENOMIC DNA]</scope>
    <source>
        <strain evidence="3">BI34</strain>
    </source>
</reference>
<keyword evidence="1" id="KW-0472">Membrane</keyword>
<name>A0A6M5UNE1_9MICO</name>
<keyword evidence="3" id="KW-1185">Reference proteome</keyword>
<dbReference type="OrthoDB" id="5188646at2"/>
<dbReference type="AlphaFoldDB" id="A0A6M5UNE1"/>
<gene>
    <name evidence="2" type="ORF">FIC82_020365</name>
</gene>
<dbReference type="RefSeq" id="WP_154800685.1">
    <property type="nucleotide sequence ID" value="NZ_CP052758.1"/>
</dbReference>
<keyword evidence="2" id="KW-0614">Plasmid</keyword>
<organism evidence="2 3">
    <name type="scientific">Cellulosimicrobium protaetiae</name>
    <dbReference type="NCBI Taxonomy" id="2587808"/>
    <lineage>
        <taxon>Bacteria</taxon>
        <taxon>Bacillati</taxon>
        <taxon>Actinomycetota</taxon>
        <taxon>Actinomycetes</taxon>
        <taxon>Micrococcales</taxon>
        <taxon>Promicromonosporaceae</taxon>
        <taxon>Cellulosimicrobium</taxon>
    </lineage>
</organism>
<evidence type="ECO:0000313" key="2">
    <source>
        <dbReference type="EMBL" id="QJW38741.1"/>
    </source>
</evidence>
<geneLocation type="plasmid" evidence="2 3">
    <name>pCPRO01</name>
</geneLocation>
<keyword evidence="1" id="KW-0812">Transmembrane</keyword>
<protein>
    <submittedName>
        <fullName evidence="2">Uncharacterized protein</fullName>
    </submittedName>
</protein>
<sequence length="121" mass="12524">MSTFMALAQEASVHVASVDPGAVVMAAQDGGGLIGKATDLNTSAQTLARGVAITLGIIFVIWQALASRGAMARIVISLLAAGVFIWGVFNVTKVKDMVDEDLAVGVVSEQVQVVPSLHFDV</sequence>
<accession>A0A6M5UNE1</accession>
<feature type="transmembrane region" description="Helical" evidence="1">
    <location>
        <begin position="46"/>
        <end position="65"/>
    </location>
</feature>
<feature type="transmembrane region" description="Helical" evidence="1">
    <location>
        <begin position="71"/>
        <end position="89"/>
    </location>
</feature>
<dbReference type="Proteomes" id="UP000451354">
    <property type="component" value="Plasmid pCPRO01"/>
</dbReference>
<evidence type="ECO:0000313" key="3">
    <source>
        <dbReference type="Proteomes" id="UP000451354"/>
    </source>
</evidence>